<comment type="caution">
    <text evidence="1">The sequence shown here is derived from an EMBL/GenBank/DDBJ whole genome shotgun (WGS) entry which is preliminary data.</text>
</comment>
<accession>A4A5T4</accession>
<organism evidence="1 2">
    <name type="scientific">Congregibacter litoralis KT71</name>
    <dbReference type="NCBI Taxonomy" id="314285"/>
    <lineage>
        <taxon>Bacteria</taxon>
        <taxon>Pseudomonadati</taxon>
        <taxon>Pseudomonadota</taxon>
        <taxon>Gammaproteobacteria</taxon>
        <taxon>Cellvibrionales</taxon>
        <taxon>Halieaceae</taxon>
        <taxon>Congregibacter</taxon>
    </lineage>
</organism>
<evidence type="ECO:0000313" key="1">
    <source>
        <dbReference type="EMBL" id="EAQ98381.1"/>
    </source>
</evidence>
<name>A4A5T4_9GAMM</name>
<gene>
    <name evidence="1" type="ORF">KT71_00350</name>
</gene>
<dbReference type="OrthoDB" id="1362002at2"/>
<dbReference type="RefSeq" id="WP_008292450.1">
    <property type="nucleotide sequence ID" value="NZ_CM002299.1"/>
</dbReference>
<dbReference type="HOGENOM" id="CLU_161337_1_0_6"/>
<dbReference type="eggNOG" id="ENOG5032TDX">
    <property type="taxonomic scope" value="Bacteria"/>
</dbReference>
<dbReference type="InterPro" id="IPR021388">
    <property type="entry name" value="DUF3024"/>
</dbReference>
<reference evidence="1 2" key="2">
    <citation type="journal article" date="2009" name="PLoS ONE">
        <title>The photosynthetic apparatus and its regulation in the aerobic gammaproteobacterium Congregibacter litoralis gen. nov., sp. nov.</title>
        <authorList>
            <person name="Spring S."/>
            <person name="Lunsdorf H."/>
            <person name="Fuchs B.M."/>
            <person name="Tindall B.J."/>
        </authorList>
    </citation>
    <scope>NUCLEOTIDE SEQUENCE [LARGE SCALE GENOMIC DNA]</scope>
    <source>
        <strain evidence="1">KT71</strain>
    </source>
</reference>
<reference evidence="1 2" key="1">
    <citation type="journal article" date="2007" name="Proc. Natl. Acad. Sci. U.S.A.">
        <title>Characterization of a marine gammaproteobacterium capable of aerobic anoxygenic photosynthesis.</title>
        <authorList>
            <person name="Fuchs B.M."/>
            <person name="Spring S."/>
            <person name="Teeling H."/>
            <person name="Quast C."/>
            <person name="Wulf J."/>
            <person name="Schattenhofer M."/>
            <person name="Yan S."/>
            <person name="Ferriera S."/>
            <person name="Johnson J."/>
            <person name="Glockner F.O."/>
            <person name="Amann R."/>
        </authorList>
    </citation>
    <scope>NUCLEOTIDE SEQUENCE [LARGE SCALE GENOMIC DNA]</scope>
    <source>
        <strain evidence="1">KT71</strain>
    </source>
</reference>
<proteinExistence type="predicted"/>
<dbReference type="EMBL" id="AAOA02000002">
    <property type="protein sequence ID" value="EAQ98381.1"/>
    <property type="molecule type" value="Genomic_DNA"/>
</dbReference>
<evidence type="ECO:0008006" key="3">
    <source>
        <dbReference type="Google" id="ProtNLM"/>
    </source>
</evidence>
<evidence type="ECO:0000313" key="2">
    <source>
        <dbReference type="Proteomes" id="UP000019205"/>
    </source>
</evidence>
<dbReference type="AlphaFoldDB" id="A4A5T4"/>
<keyword evidence="2" id="KW-1185">Reference proteome</keyword>
<sequence>MALSEFESKRVEKLASEYIDAHRPPAHIRSQLDIGFRISNQSIEFFEIRPRWDNPSEILEHGFAKTTFVKKTRSWKIYWLRQDLKWHRYDPVPEVASLEEFLSVVSEDALACFRG</sequence>
<dbReference type="Pfam" id="PF11225">
    <property type="entry name" value="DUF3024"/>
    <property type="match status" value="1"/>
</dbReference>
<protein>
    <recommendedName>
        <fullName evidence="3">DUF3024 domain-containing protein</fullName>
    </recommendedName>
</protein>
<dbReference type="Proteomes" id="UP000019205">
    <property type="component" value="Chromosome"/>
</dbReference>